<comment type="subunit">
    <text evidence="2">Monomer. Associates with 30S ribosomal subunit, binds 16S rRNA.</text>
</comment>
<keyword evidence="2" id="KW-0963">Cytoplasm</keyword>
<feature type="binding site" evidence="2">
    <location>
        <position position="268"/>
    </location>
    <ligand>
        <name>Zn(2+)</name>
        <dbReference type="ChEBI" id="CHEBI:29105"/>
    </ligand>
</feature>
<name>A0A6J4KMV7_9ACTN</name>
<keyword evidence="2" id="KW-0342">GTP-binding</keyword>
<dbReference type="InterPro" id="IPR004881">
    <property type="entry name" value="Ribosome_biogen_GTPase_RsgA"/>
</dbReference>
<feature type="binding site" evidence="2">
    <location>
        <begin position="180"/>
        <end position="188"/>
    </location>
    <ligand>
        <name>GTP</name>
        <dbReference type="ChEBI" id="CHEBI:37565"/>
    </ligand>
</feature>
<feature type="binding site" evidence="2">
    <location>
        <position position="274"/>
    </location>
    <ligand>
        <name>Zn(2+)</name>
        <dbReference type="ChEBI" id="CHEBI:29105"/>
    </ligand>
</feature>
<gene>
    <name evidence="2" type="primary">rsgA</name>
    <name evidence="4" type="ORF">AVDCRST_MAG07-495</name>
</gene>
<evidence type="ECO:0000256" key="2">
    <source>
        <dbReference type="HAMAP-Rule" id="MF_01820"/>
    </source>
</evidence>
<accession>A0A6J4KMV7</accession>
<dbReference type="CDD" id="cd01854">
    <property type="entry name" value="YjeQ_EngC"/>
    <property type="match status" value="1"/>
</dbReference>
<feature type="binding site" evidence="2">
    <location>
        <position position="266"/>
    </location>
    <ligand>
        <name>Zn(2+)</name>
        <dbReference type="ChEBI" id="CHEBI:29105"/>
    </ligand>
</feature>
<reference evidence="4" key="1">
    <citation type="submission" date="2020-02" db="EMBL/GenBank/DDBJ databases">
        <authorList>
            <person name="Meier V. D."/>
        </authorList>
    </citation>
    <scope>NUCLEOTIDE SEQUENCE</scope>
    <source>
        <strain evidence="4">AVDCRST_MAG07</strain>
    </source>
</reference>
<feature type="binding site" evidence="2">
    <location>
        <position position="261"/>
    </location>
    <ligand>
        <name>Zn(2+)</name>
        <dbReference type="ChEBI" id="CHEBI:29105"/>
    </ligand>
</feature>
<feature type="binding site" evidence="2">
    <location>
        <begin position="129"/>
        <end position="132"/>
    </location>
    <ligand>
        <name>GTP</name>
        <dbReference type="ChEBI" id="CHEBI:37565"/>
    </ligand>
</feature>
<proteinExistence type="inferred from homology"/>
<comment type="subcellular location">
    <subcellularLocation>
        <location evidence="2">Cytoplasm</location>
    </subcellularLocation>
</comment>
<dbReference type="InterPro" id="IPR010914">
    <property type="entry name" value="RsgA_GTPase_dom"/>
</dbReference>
<keyword evidence="2" id="KW-0547">Nucleotide-binding</keyword>
<dbReference type="GO" id="GO:0046872">
    <property type="term" value="F:metal ion binding"/>
    <property type="evidence" value="ECO:0007669"/>
    <property type="project" value="UniProtKB-KW"/>
</dbReference>
<organism evidence="4">
    <name type="scientific">uncultured Frankineae bacterium</name>
    <dbReference type="NCBI Taxonomy" id="437475"/>
    <lineage>
        <taxon>Bacteria</taxon>
        <taxon>Bacillati</taxon>
        <taxon>Actinomycetota</taxon>
        <taxon>Actinomycetes</taxon>
        <taxon>Frankiales</taxon>
        <taxon>environmental samples</taxon>
    </lineage>
</organism>
<keyword evidence="2" id="KW-0862">Zinc</keyword>
<dbReference type="GO" id="GO:0019843">
    <property type="term" value="F:rRNA binding"/>
    <property type="evidence" value="ECO:0007669"/>
    <property type="project" value="UniProtKB-KW"/>
</dbReference>
<keyword evidence="1 2" id="KW-0690">Ribosome biogenesis</keyword>
<dbReference type="InterPro" id="IPR027417">
    <property type="entry name" value="P-loop_NTPase"/>
</dbReference>
<dbReference type="EC" id="3.6.1.-" evidence="2"/>
<dbReference type="PANTHER" id="PTHR32120:SF10">
    <property type="entry name" value="SMALL RIBOSOMAL SUBUNIT BIOGENESIS GTPASE RSGA"/>
    <property type="match status" value="1"/>
</dbReference>
<dbReference type="NCBIfam" id="TIGR00157">
    <property type="entry name" value="ribosome small subunit-dependent GTPase A"/>
    <property type="match status" value="1"/>
</dbReference>
<keyword evidence="2" id="KW-0694">RNA-binding</keyword>
<dbReference type="GO" id="GO:0005525">
    <property type="term" value="F:GTP binding"/>
    <property type="evidence" value="ECO:0007669"/>
    <property type="project" value="UniProtKB-UniRule"/>
</dbReference>
<keyword evidence="2" id="KW-0378">Hydrolase</keyword>
<dbReference type="PROSITE" id="PS50936">
    <property type="entry name" value="ENGC_GTPASE"/>
    <property type="match status" value="1"/>
</dbReference>
<keyword evidence="2" id="KW-0699">rRNA-binding</keyword>
<dbReference type="HAMAP" id="MF_01820">
    <property type="entry name" value="GTPase_RsgA"/>
    <property type="match status" value="1"/>
</dbReference>
<feature type="domain" description="EngC GTPase" evidence="3">
    <location>
        <begin position="90"/>
        <end position="236"/>
    </location>
</feature>
<dbReference type="PANTHER" id="PTHR32120">
    <property type="entry name" value="SMALL RIBOSOMAL SUBUNIT BIOGENESIS GTPASE RSGA"/>
    <property type="match status" value="1"/>
</dbReference>
<sequence length="333" mass="34810">MHLPLPGHPPDTDLPDGTVLARVVRVDRGAYDVVAADGPRRLPSLPPPEQATVGDWLAVTDDAVAAVLPRSSLLVRGASSGHSRSQPLAANVDAVLICASLAADVPVRRIERLLTLAWESGATPVVVLTKADLHPDPAAAVEALVPHAPGCEVVTVSASTGDVAALRPYAGPGSTLVLLGASGAGKSTVVNALAGAPVMATGDVREADGKGRHTTSHRELVVLPSGAVVIDTPGLRGVALAGTEDGLARAFADVEDLAAACRFADCHHTGEPGCAVQASIDAGDLSADRMESWRRLQRELAWQARRNDARLQAEERARWRTVQRARRGQVWRP</sequence>
<dbReference type="GO" id="GO:0003924">
    <property type="term" value="F:GTPase activity"/>
    <property type="evidence" value="ECO:0007669"/>
    <property type="project" value="UniProtKB-UniRule"/>
</dbReference>
<evidence type="ECO:0000313" key="4">
    <source>
        <dbReference type="EMBL" id="CAA9310363.1"/>
    </source>
</evidence>
<evidence type="ECO:0000259" key="3">
    <source>
        <dbReference type="PROSITE" id="PS50936"/>
    </source>
</evidence>
<comment type="function">
    <text evidence="2">One of several proteins that assist in the late maturation steps of the functional core of the 30S ribosomal subunit. Helps release RbfA from mature subunits. May play a role in the assembly of ribosomal proteins into the subunit. Circularly permuted GTPase that catalyzes slow GTP hydrolysis, GTPase activity is stimulated by the 30S ribosomal subunit.</text>
</comment>
<comment type="cofactor">
    <cofactor evidence="2">
        <name>Zn(2+)</name>
        <dbReference type="ChEBI" id="CHEBI:29105"/>
    </cofactor>
    <text evidence="2">Binds 1 zinc ion per subunit.</text>
</comment>
<evidence type="ECO:0000256" key="1">
    <source>
        <dbReference type="ARBA" id="ARBA00022517"/>
    </source>
</evidence>
<protein>
    <recommendedName>
        <fullName evidence="2">Small ribosomal subunit biogenesis GTPase RsgA</fullName>
        <ecNumber evidence="2">3.6.1.-</ecNumber>
    </recommendedName>
</protein>
<dbReference type="GO" id="GO:0042274">
    <property type="term" value="P:ribosomal small subunit biogenesis"/>
    <property type="evidence" value="ECO:0007669"/>
    <property type="project" value="UniProtKB-UniRule"/>
</dbReference>
<dbReference type="Gene3D" id="3.40.50.300">
    <property type="entry name" value="P-loop containing nucleotide triphosphate hydrolases"/>
    <property type="match status" value="1"/>
</dbReference>
<dbReference type="EMBL" id="CADCUB010000025">
    <property type="protein sequence ID" value="CAA9310363.1"/>
    <property type="molecule type" value="Genomic_DNA"/>
</dbReference>
<dbReference type="SUPFAM" id="SSF52540">
    <property type="entry name" value="P-loop containing nucleoside triphosphate hydrolases"/>
    <property type="match status" value="1"/>
</dbReference>
<dbReference type="AlphaFoldDB" id="A0A6J4KMV7"/>
<keyword evidence="2" id="KW-0479">Metal-binding</keyword>
<dbReference type="Pfam" id="PF03193">
    <property type="entry name" value="RsgA_GTPase"/>
    <property type="match status" value="1"/>
</dbReference>
<dbReference type="GO" id="GO:0005737">
    <property type="term" value="C:cytoplasm"/>
    <property type="evidence" value="ECO:0007669"/>
    <property type="project" value="UniProtKB-SubCell"/>
</dbReference>
<comment type="similarity">
    <text evidence="2">Belongs to the TRAFAC class YlqF/YawG GTPase family. RsgA subfamily.</text>
</comment>
<dbReference type="Gene3D" id="1.10.40.50">
    <property type="entry name" value="Probable gtpase engc, domain 3"/>
    <property type="match status" value="1"/>
</dbReference>